<protein>
    <submittedName>
        <fullName evidence="4">Uncharacterized protein</fullName>
    </submittedName>
</protein>
<accession>A0AAT9HFQ7</accession>
<sequence length="380" mass="40852">MEFAREVRSPHGEDVLYVFHAPSRGRALLLSYNLIRETVATPMACHGWALFDDGLLAVLRPDGDEPARVHPVQLWRSPYVSDTHAAAQPVGEGPLARVGNADLVRGISDCLSLARSVAETTPTTEVYSALVAACVRALDTHHWLGDRELGDPRAPLERMRATAEQVLAEFETVRDLTARSAEALDEAADRIASVVRRLRGEQPRAAAAWVTGLTELRHAQGHLLTLRETRYADHARIDALAAEAESDLASFGQRAIAFLAREDAFAAHHADVERLVAEAESITTAAEAVPVTAHLDELADGLRMVTEVVAGLDIADATVRTAVLERVAGAMGGVNRARATLDARRRSCSTARRAPGSPRNSPCSARRSPAPRGGGHPGEL</sequence>
<dbReference type="AlphaFoldDB" id="A0AAT9HFQ7"/>
<evidence type="ECO:0000259" key="3">
    <source>
        <dbReference type="Pfam" id="PF25472"/>
    </source>
</evidence>
<reference evidence="4" key="2">
    <citation type="submission" date="2024-07" db="EMBL/GenBank/DDBJ databases">
        <title>Streptomyces haneummycinica sp. nov., a new antibiotic-producing actinobacterium isolated from marine sediment.</title>
        <authorList>
            <person name="Uemura M."/>
            <person name="Hamada M."/>
            <person name="Hirano S."/>
            <person name="Kobayashi K."/>
            <person name="Ohshiro T."/>
            <person name="Kobayashi T."/>
            <person name="Terahara T."/>
        </authorList>
    </citation>
    <scope>NUCLEOTIDE SEQUENCE</scope>
    <source>
        <strain evidence="4">KM77-8</strain>
    </source>
</reference>
<dbReference type="Pfam" id="PF25472">
    <property type="entry name" value="DUF7902"/>
    <property type="match status" value="1"/>
</dbReference>
<dbReference type="InterPro" id="IPR020958">
    <property type="entry name" value="DUF3686"/>
</dbReference>
<feature type="domain" description="DUF7902" evidence="3">
    <location>
        <begin position="263"/>
        <end position="347"/>
    </location>
</feature>
<evidence type="ECO:0000256" key="1">
    <source>
        <dbReference type="SAM" id="MobiDB-lite"/>
    </source>
</evidence>
<evidence type="ECO:0000313" key="4">
    <source>
        <dbReference type="EMBL" id="BFO16311.1"/>
    </source>
</evidence>
<dbReference type="EMBL" id="AP035768">
    <property type="protein sequence ID" value="BFO16311.1"/>
    <property type="molecule type" value="Genomic_DNA"/>
</dbReference>
<gene>
    <name evidence="4" type="ORF">SHKM778_26990</name>
</gene>
<feature type="region of interest" description="Disordered" evidence="1">
    <location>
        <begin position="342"/>
        <end position="380"/>
    </location>
</feature>
<evidence type="ECO:0000259" key="2">
    <source>
        <dbReference type="Pfam" id="PF12458"/>
    </source>
</evidence>
<reference evidence="4" key="1">
    <citation type="submission" date="2024-06" db="EMBL/GenBank/DDBJ databases">
        <authorList>
            <consortium name="consrtm"/>
            <person name="Uemura M."/>
            <person name="Terahara T."/>
        </authorList>
    </citation>
    <scope>NUCLEOTIDE SEQUENCE</scope>
    <source>
        <strain evidence="4">KM77-8</strain>
    </source>
</reference>
<feature type="domain" description="DUF3686" evidence="2">
    <location>
        <begin position="1"/>
        <end position="142"/>
    </location>
</feature>
<name>A0AAT9HFQ7_9ACTN</name>
<proteinExistence type="predicted"/>
<dbReference type="Pfam" id="PF12458">
    <property type="entry name" value="DUF3686"/>
    <property type="match status" value="1"/>
</dbReference>
<organism evidence="4">
    <name type="scientific">Streptomyces haneummycinicus</name>
    <dbReference type="NCBI Taxonomy" id="3074435"/>
    <lineage>
        <taxon>Bacteria</taxon>
        <taxon>Bacillati</taxon>
        <taxon>Actinomycetota</taxon>
        <taxon>Actinomycetes</taxon>
        <taxon>Kitasatosporales</taxon>
        <taxon>Streptomycetaceae</taxon>
        <taxon>Streptomyces</taxon>
    </lineage>
</organism>
<dbReference type="InterPro" id="IPR057224">
    <property type="entry name" value="DUF7902"/>
</dbReference>